<keyword evidence="6 15" id="KW-0732">Signal</keyword>
<dbReference type="SMART" id="SM00274">
    <property type="entry name" value="FOLN"/>
    <property type="match status" value="2"/>
</dbReference>
<keyword evidence="9" id="KW-0833">Ubl conjugation pathway</keyword>
<keyword evidence="20" id="KW-1185">Reference proteome</keyword>
<dbReference type="GO" id="GO:0005615">
    <property type="term" value="C:extracellular space"/>
    <property type="evidence" value="ECO:0007669"/>
    <property type="project" value="TreeGrafter"/>
</dbReference>
<dbReference type="PROSITE" id="PS51364">
    <property type="entry name" value="TB"/>
    <property type="match status" value="1"/>
</dbReference>
<dbReference type="STRING" id="52904.ENSSMAP00000019591"/>
<dbReference type="SUPFAM" id="SSF57850">
    <property type="entry name" value="RING/U-box"/>
    <property type="match status" value="1"/>
</dbReference>
<evidence type="ECO:0000256" key="5">
    <source>
        <dbReference type="ARBA" id="ARBA00022723"/>
    </source>
</evidence>
<evidence type="ECO:0000256" key="2">
    <source>
        <dbReference type="ARBA" id="ARBA00004906"/>
    </source>
</evidence>
<dbReference type="InterPro" id="IPR036773">
    <property type="entry name" value="TB_dom_sf"/>
</dbReference>
<dbReference type="FunFam" id="3.90.290.10:FF:000021">
    <property type="entry name" value="follistatin-related protein 3"/>
    <property type="match status" value="1"/>
</dbReference>
<dbReference type="Gene3D" id="3.30.40.10">
    <property type="entry name" value="Zinc/RING finger domain, C3HC4 (zinc finger)"/>
    <property type="match status" value="1"/>
</dbReference>
<reference evidence="19 20" key="1">
    <citation type="submission" date="2017-12" db="EMBL/GenBank/DDBJ databases">
        <title>Integrating genomic resources of turbot (Scophthalmus maximus) in depth evaluation of genetic and physical mapping variation across individuals.</title>
        <authorList>
            <person name="Martinez P."/>
        </authorList>
    </citation>
    <scope>NUCLEOTIDE SEQUENCE [LARGE SCALE GENOMIC DNA]</scope>
</reference>
<keyword evidence="8 13" id="KW-0863">Zinc-finger</keyword>
<dbReference type="InterPro" id="IPR013083">
    <property type="entry name" value="Znf_RING/FYVE/PHD"/>
</dbReference>
<dbReference type="InterPro" id="IPR003645">
    <property type="entry name" value="Fol_N"/>
</dbReference>
<evidence type="ECO:0000256" key="10">
    <source>
        <dbReference type="ARBA" id="ARBA00022833"/>
    </source>
</evidence>
<gene>
    <name evidence="19" type="ORF">SMAX5B_022265</name>
</gene>
<comment type="pathway">
    <text evidence="2">Protein modification; protein ubiquitination.</text>
</comment>
<evidence type="ECO:0000256" key="8">
    <source>
        <dbReference type="ARBA" id="ARBA00022771"/>
    </source>
</evidence>
<dbReference type="SUPFAM" id="SSF57581">
    <property type="entry name" value="TB module/8-cys domain"/>
    <property type="match status" value="1"/>
</dbReference>
<feature type="domain" description="RING-type" evidence="16">
    <location>
        <begin position="494"/>
        <end position="524"/>
    </location>
</feature>
<dbReference type="InterPro" id="IPR001841">
    <property type="entry name" value="Znf_RING"/>
</dbReference>
<dbReference type="Proteomes" id="UP000246464">
    <property type="component" value="Chromosome 12"/>
</dbReference>
<dbReference type="AlphaFoldDB" id="A0A2U9C526"/>
<evidence type="ECO:0000256" key="13">
    <source>
        <dbReference type="PROSITE-ProRule" id="PRU00175"/>
    </source>
</evidence>
<dbReference type="FunFam" id="3.30.40.10:FF:000069">
    <property type="entry name" value="E3 ubiquitin-protein ligase RNF115"/>
    <property type="match status" value="1"/>
</dbReference>
<name>A0A2U9C526_SCOMX</name>
<dbReference type="GO" id="GO:0061630">
    <property type="term" value="F:ubiquitin protein ligase activity"/>
    <property type="evidence" value="ECO:0007669"/>
    <property type="project" value="UniProtKB-EC"/>
</dbReference>
<evidence type="ECO:0000259" key="18">
    <source>
        <dbReference type="PROSITE" id="PS51465"/>
    </source>
</evidence>
<dbReference type="InterPro" id="IPR002350">
    <property type="entry name" value="Kazal_dom"/>
</dbReference>
<dbReference type="InterPro" id="IPR036058">
    <property type="entry name" value="Kazal_dom_sf"/>
</dbReference>
<evidence type="ECO:0000256" key="6">
    <source>
        <dbReference type="ARBA" id="ARBA00022729"/>
    </source>
</evidence>
<dbReference type="CDD" id="cd00104">
    <property type="entry name" value="KAZAL_FS"/>
    <property type="match status" value="1"/>
</dbReference>
<evidence type="ECO:0000256" key="11">
    <source>
        <dbReference type="ARBA" id="ARBA00023157"/>
    </source>
</evidence>
<dbReference type="GO" id="GO:0050840">
    <property type="term" value="F:extracellular matrix binding"/>
    <property type="evidence" value="ECO:0007669"/>
    <property type="project" value="TreeGrafter"/>
</dbReference>
<dbReference type="Pfam" id="PF13639">
    <property type="entry name" value="zf-RING_2"/>
    <property type="match status" value="1"/>
</dbReference>
<feature type="domain" description="TB" evidence="17">
    <location>
        <begin position="25"/>
        <end position="84"/>
    </location>
</feature>
<evidence type="ECO:0000313" key="20">
    <source>
        <dbReference type="Proteomes" id="UP000246464"/>
    </source>
</evidence>
<feature type="region of interest" description="Disordered" evidence="14">
    <location>
        <begin position="364"/>
        <end position="407"/>
    </location>
</feature>
<dbReference type="PROSITE" id="PS51465">
    <property type="entry name" value="KAZAL_2"/>
    <property type="match status" value="2"/>
</dbReference>
<evidence type="ECO:0000256" key="14">
    <source>
        <dbReference type="SAM" id="MobiDB-lite"/>
    </source>
</evidence>
<dbReference type="Gene3D" id="3.90.290.10">
    <property type="entry name" value="TGF-beta binding (TB) domain"/>
    <property type="match status" value="1"/>
</dbReference>
<organism evidence="19 20">
    <name type="scientific">Scophthalmus maximus</name>
    <name type="common">Turbot</name>
    <name type="synonym">Psetta maxima</name>
    <dbReference type="NCBI Taxonomy" id="52904"/>
    <lineage>
        <taxon>Eukaryota</taxon>
        <taxon>Metazoa</taxon>
        <taxon>Chordata</taxon>
        <taxon>Craniata</taxon>
        <taxon>Vertebrata</taxon>
        <taxon>Euteleostomi</taxon>
        <taxon>Actinopterygii</taxon>
        <taxon>Neopterygii</taxon>
        <taxon>Teleostei</taxon>
        <taxon>Neoteleostei</taxon>
        <taxon>Acanthomorphata</taxon>
        <taxon>Carangaria</taxon>
        <taxon>Pleuronectiformes</taxon>
        <taxon>Pleuronectoidei</taxon>
        <taxon>Scophthalmidae</taxon>
        <taxon>Scophthalmus</taxon>
    </lineage>
</organism>
<dbReference type="SMART" id="SM00184">
    <property type="entry name" value="RING"/>
    <property type="match status" value="1"/>
</dbReference>
<evidence type="ECO:0000259" key="17">
    <source>
        <dbReference type="PROSITE" id="PS51364"/>
    </source>
</evidence>
<evidence type="ECO:0000256" key="15">
    <source>
        <dbReference type="SAM" id="SignalP"/>
    </source>
</evidence>
<dbReference type="Pfam" id="PF07648">
    <property type="entry name" value="Kazal_2"/>
    <property type="match status" value="2"/>
</dbReference>
<feature type="compositionally biased region" description="Polar residues" evidence="14">
    <location>
        <begin position="314"/>
        <end position="332"/>
    </location>
</feature>
<protein>
    <recommendedName>
        <fullName evidence="3">RING-type E3 ubiquitin transferase</fullName>
        <ecNumber evidence="3">2.3.2.27</ecNumber>
    </recommendedName>
</protein>
<feature type="region of interest" description="Disordered" evidence="14">
    <location>
        <begin position="314"/>
        <end position="337"/>
    </location>
</feature>
<sequence length="596" mass="66416">MSFLTFVFAVILTLYQIVSNPASAGICWLQQSQDQRCDMVLMRGVTREECCAGDRLDTAWSNSSLPMNEVSLLGFLGIVSCKPCKETCEGVRCSPGKVCKMKTGRPQCVCSPDCSHITRKHAVCGSDGKTYQDECTMLLARCMGHPDLEVMYQGECKKSCSNVVCPGTHTCVTDQTNSAHCVMCRTTPCPIPMLSEQPICGNDNITYPSACHLRRATCFLGRSIGVRHYGHCNTSNRLSRAGMICHRREHGASTMWKIGRRFFCGAAGNDRWSRKQVALLTRNCRAARSEEQEYTCPRCDSGFIEELLEERSADNGSMSTISSGPQNQQPFENTDPHLFTFPSGYGQFALGVFDDSFDFGAGLGTEDNREAENRRERETASRQRYGARQPRSRHGSRRQAGRHEGVPTLEGIIQQLVNGIIAPTAMPNIGVGPWGVLHSNPMDYAWGANGLDAIITQLLNQFENTGPPPADRDKIKSLPTVQVTDEHVASGLECPVCKEDYSVGENVRQLPCNHMFHNDCIVPWLEQGRDLSASRQEHSSLTQGEDMEKHRFFKRFDLSKSTSYREEKAKESNEQGVSLLRELQVEDDRIGSRVRH</sequence>
<dbReference type="PANTHER" id="PTHR13866">
    <property type="entry name" value="SPARC OSTEONECTIN"/>
    <property type="match status" value="1"/>
</dbReference>
<dbReference type="GO" id="GO:0005509">
    <property type="term" value="F:calcium ion binding"/>
    <property type="evidence" value="ECO:0007669"/>
    <property type="project" value="TreeGrafter"/>
</dbReference>
<feature type="domain" description="Kazal-like" evidence="18">
    <location>
        <begin position="109"/>
        <end position="158"/>
    </location>
</feature>
<dbReference type="EMBL" id="CP026254">
    <property type="protein sequence ID" value="AWP11150.1"/>
    <property type="molecule type" value="Genomic_DNA"/>
</dbReference>
<accession>A0A2U9C526</accession>
<dbReference type="PROSITE" id="PS50089">
    <property type="entry name" value="ZF_RING_2"/>
    <property type="match status" value="1"/>
</dbReference>
<keyword evidence="12" id="KW-0325">Glycoprotein</keyword>
<dbReference type="EC" id="2.3.2.27" evidence="3"/>
<evidence type="ECO:0000256" key="1">
    <source>
        <dbReference type="ARBA" id="ARBA00000900"/>
    </source>
</evidence>
<keyword evidence="5" id="KW-0479">Metal-binding</keyword>
<evidence type="ECO:0000256" key="7">
    <source>
        <dbReference type="ARBA" id="ARBA00022737"/>
    </source>
</evidence>
<feature type="compositionally biased region" description="Basic residues" evidence="14">
    <location>
        <begin position="390"/>
        <end position="400"/>
    </location>
</feature>
<keyword evidence="10" id="KW-0862">Zinc</keyword>
<evidence type="ECO:0000256" key="9">
    <source>
        <dbReference type="ARBA" id="ARBA00022786"/>
    </source>
</evidence>
<comment type="catalytic activity">
    <reaction evidence="1">
        <text>S-ubiquitinyl-[E2 ubiquitin-conjugating enzyme]-L-cysteine + [acceptor protein]-L-lysine = [E2 ubiquitin-conjugating enzyme]-L-cysteine + N(6)-ubiquitinyl-[acceptor protein]-L-lysine.</text>
        <dbReference type="EC" id="2.3.2.27"/>
    </reaction>
</comment>
<dbReference type="PANTHER" id="PTHR13866:SF14">
    <property type="entry name" value="BM-40"/>
    <property type="match status" value="1"/>
</dbReference>
<dbReference type="SMART" id="SM00280">
    <property type="entry name" value="KAZAL"/>
    <property type="match status" value="2"/>
</dbReference>
<keyword evidence="7" id="KW-0677">Repeat</keyword>
<dbReference type="GO" id="GO:0008270">
    <property type="term" value="F:zinc ion binding"/>
    <property type="evidence" value="ECO:0007669"/>
    <property type="project" value="UniProtKB-KW"/>
</dbReference>
<evidence type="ECO:0000259" key="16">
    <source>
        <dbReference type="PROSITE" id="PS50089"/>
    </source>
</evidence>
<dbReference type="GO" id="GO:0000209">
    <property type="term" value="P:protein polyubiquitination"/>
    <property type="evidence" value="ECO:0007669"/>
    <property type="project" value="UniProtKB-ARBA"/>
</dbReference>
<keyword evidence="4" id="KW-0808">Transferase</keyword>
<dbReference type="Pfam" id="PF21333">
    <property type="entry name" value="FST_N"/>
    <property type="match status" value="1"/>
</dbReference>
<feature type="signal peptide" evidence="15">
    <location>
        <begin position="1"/>
        <end position="19"/>
    </location>
</feature>
<feature type="chain" id="PRO_5015836980" description="RING-type E3 ubiquitin transferase" evidence="15">
    <location>
        <begin position="20"/>
        <end position="596"/>
    </location>
</feature>
<dbReference type="FunFam" id="3.30.60.30:FF:000006">
    <property type="entry name" value="Follistatin a"/>
    <property type="match status" value="1"/>
</dbReference>
<proteinExistence type="predicted"/>
<dbReference type="SUPFAM" id="SSF100895">
    <property type="entry name" value="Kazal-type serine protease inhibitors"/>
    <property type="match status" value="2"/>
</dbReference>
<dbReference type="Gene3D" id="3.30.60.30">
    <property type="match status" value="2"/>
</dbReference>
<keyword evidence="11" id="KW-1015">Disulfide bond</keyword>
<evidence type="ECO:0000256" key="3">
    <source>
        <dbReference type="ARBA" id="ARBA00012483"/>
    </source>
</evidence>
<dbReference type="GO" id="GO:0005518">
    <property type="term" value="F:collagen binding"/>
    <property type="evidence" value="ECO:0007669"/>
    <property type="project" value="TreeGrafter"/>
</dbReference>
<feature type="compositionally biased region" description="Basic and acidic residues" evidence="14">
    <location>
        <begin position="366"/>
        <end position="381"/>
    </location>
</feature>
<evidence type="ECO:0000256" key="4">
    <source>
        <dbReference type="ARBA" id="ARBA00022679"/>
    </source>
</evidence>
<evidence type="ECO:0000313" key="19">
    <source>
        <dbReference type="EMBL" id="AWP11150.1"/>
    </source>
</evidence>
<evidence type="ECO:0000256" key="12">
    <source>
        <dbReference type="ARBA" id="ARBA00023180"/>
    </source>
</evidence>
<feature type="domain" description="Kazal-like" evidence="18">
    <location>
        <begin position="182"/>
        <end position="234"/>
    </location>
</feature>
<dbReference type="InterPro" id="IPR017878">
    <property type="entry name" value="TB_dom"/>
</dbReference>